<accession>A0A5B7GJX8</accession>
<comment type="caution">
    <text evidence="1">The sequence shown here is derived from an EMBL/GenBank/DDBJ whole genome shotgun (WGS) entry which is preliminary data.</text>
</comment>
<dbReference type="EMBL" id="VSRR010016422">
    <property type="protein sequence ID" value="MPC59282.1"/>
    <property type="molecule type" value="Genomic_DNA"/>
</dbReference>
<proteinExistence type="predicted"/>
<name>A0A5B7GJX8_PORTR</name>
<organism evidence="1 2">
    <name type="scientific">Portunus trituberculatus</name>
    <name type="common">Swimming crab</name>
    <name type="synonym">Neptunus trituberculatus</name>
    <dbReference type="NCBI Taxonomy" id="210409"/>
    <lineage>
        <taxon>Eukaryota</taxon>
        <taxon>Metazoa</taxon>
        <taxon>Ecdysozoa</taxon>
        <taxon>Arthropoda</taxon>
        <taxon>Crustacea</taxon>
        <taxon>Multicrustacea</taxon>
        <taxon>Malacostraca</taxon>
        <taxon>Eumalacostraca</taxon>
        <taxon>Eucarida</taxon>
        <taxon>Decapoda</taxon>
        <taxon>Pleocyemata</taxon>
        <taxon>Brachyura</taxon>
        <taxon>Eubrachyura</taxon>
        <taxon>Portunoidea</taxon>
        <taxon>Portunidae</taxon>
        <taxon>Portuninae</taxon>
        <taxon>Portunus</taxon>
    </lineage>
</organism>
<sequence>MAYSLSPPELNRLQLAVLLDEFLAGEEELQATIMIAQANINLIEMALQEQERHQEPTRVEGYVEQVVPFYTTERSTSQAWAAQKVPDWQPGQPNPRFLGVRATQGVPEPSKKLIPGIDDLDQEDTVIFSFI</sequence>
<dbReference type="Proteomes" id="UP000324222">
    <property type="component" value="Unassembled WGS sequence"/>
</dbReference>
<keyword evidence="2" id="KW-1185">Reference proteome</keyword>
<gene>
    <name evidence="1" type="ORF">E2C01_053298</name>
</gene>
<evidence type="ECO:0000313" key="1">
    <source>
        <dbReference type="EMBL" id="MPC59282.1"/>
    </source>
</evidence>
<evidence type="ECO:0000313" key="2">
    <source>
        <dbReference type="Proteomes" id="UP000324222"/>
    </source>
</evidence>
<dbReference type="AlphaFoldDB" id="A0A5B7GJX8"/>
<protein>
    <submittedName>
        <fullName evidence="1">Uncharacterized protein</fullName>
    </submittedName>
</protein>
<reference evidence="1 2" key="1">
    <citation type="submission" date="2019-05" db="EMBL/GenBank/DDBJ databases">
        <title>Another draft genome of Portunus trituberculatus and its Hox gene families provides insights of decapod evolution.</title>
        <authorList>
            <person name="Jeong J.-H."/>
            <person name="Song I."/>
            <person name="Kim S."/>
            <person name="Choi T."/>
            <person name="Kim D."/>
            <person name="Ryu S."/>
            <person name="Kim W."/>
        </authorList>
    </citation>
    <scope>NUCLEOTIDE SEQUENCE [LARGE SCALE GENOMIC DNA]</scope>
    <source>
        <tissue evidence="1">Muscle</tissue>
    </source>
</reference>